<dbReference type="Proteomes" id="UP000676079">
    <property type="component" value="Chromosome"/>
</dbReference>
<gene>
    <name evidence="2" type="ORF">KGD84_13925</name>
</gene>
<organism evidence="2 3">
    <name type="scientific">Nocardiopsis changdeensis</name>
    <dbReference type="NCBI Taxonomy" id="2831969"/>
    <lineage>
        <taxon>Bacteria</taxon>
        <taxon>Bacillati</taxon>
        <taxon>Actinomycetota</taxon>
        <taxon>Actinomycetes</taxon>
        <taxon>Streptosporangiales</taxon>
        <taxon>Nocardiopsidaceae</taxon>
        <taxon>Nocardiopsis</taxon>
    </lineage>
</organism>
<evidence type="ECO:0000256" key="1">
    <source>
        <dbReference type="SAM" id="SignalP"/>
    </source>
</evidence>
<accession>A0ABX8BSM6</accession>
<evidence type="ECO:0000313" key="2">
    <source>
        <dbReference type="EMBL" id="QUX25250.1"/>
    </source>
</evidence>
<feature type="chain" id="PRO_5045541223" evidence="1">
    <location>
        <begin position="28"/>
        <end position="67"/>
    </location>
</feature>
<keyword evidence="1" id="KW-0732">Signal</keyword>
<reference evidence="2 3" key="1">
    <citation type="submission" date="2021-05" db="EMBL/GenBank/DDBJ databases">
        <title>Direct Submission.</title>
        <authorList>
            <person name="Li K."/>
            <person name="Gao J."/>
        </authorList>
    </citation>
    <scope>NUCLEOTIDE SEQUENCE [LARGE SCALE GENOMIC DNA]</scope>
    <source>
        <strain evidence="2 3">Mg02</strain>
    </source>
</reference>
<keyword evidence="3" id="KW-1185">Reference proteome</keyword>
<dbReference type="RefSeq" id="WP_220560770.1">
    <property type="nucleotide sequence ID" value="NZ_CP074133.1"/>
</dbReference>
<feature type="signal peptide" evidence="1">
    <location>
        <begin position="1"/>
        <end position="27"/>
    </location>
</feature>
<protein>
    <submittedName>
        <fullName evidence="2">Uncharacterized protein</fullName>
    </submittedName>
</protein>
<proteinExistence type="predicted"/>
<name>A0ABX8BSM6_9ACTN</name>
<sequence length="67" mass="6693">MRTALKLALTGLFAAGLLGAGAGVANAAPATAAGGQKSYDECIDEQNALGLINLDLNLLSQCITSDD</sequence>
<evidence type="ECO:0000313" key="3">
    <source>
        <dbReference type="Proteomes" id="UP000676079"/>
    </source>
</evidence>
<dbReference type="EMBL" id="CP074133">
    <property type="protein sequence ID" value="QUX25250.1"/>
    <property type="molecule type" value="Genomic_DNA"/>
</dbReference>